<dbReference type="RefSeq" id="WP_281106120.1">
    <property type="nucleotide sequence ID" value="NZ_JAOPMH010000020.1"/>
</dbReference>
<name>A0AA43T5R0_9BIFI</name>
<dbReference type="GO" id="GO:0003677">
    <property type="term" value="F:DNA binding"/>
    <property type="evidence" value="ECO:0007669"/>
    <property type="project" value="UniProtKB-KW"/>
</dbReference>
<dbReference type="GO" id="GO:0003700">
    <property type="term" value="F:DNA-binding transcription factor activity"/>
    <property type="evidence" value="ECO:0007669"/>
    <property type="project" value="TreeGrafter"/>
</dbReference>
<organism evidence="3 4">
    <name type="scientific">Bifidobacterium catenulatum subsp. kashiwanohense</name>
    <dbReference type="NCBI Taxonomy" id="630129"/>
    <lineage>
        <taxon>Bacteria</taxon>
        <taxon>Bacillati</taxon>
        <taxon>Actinomycetota</taxon>
        <taxon>Actinomycetes</taxon>
        <taxon>Bifidobacteriales</taxon>
        <taxon>Bifidobacteriaceae</taxon>
        <taxon>Bifidobacterium</taxon>
    </lineage>
</organism>
<proteinExistence type="predicted"/>
<dbReference type="AlphaFoldDB" id="A0AA43T5R0"/>
<dbReference type="Pfam" id="PF01381">
    <property type="entry name" value="HTH_3"/>
    <property type="match status" value="1"/>
</dbReference>
<dbReference type="InterPro" id="IPR010982">
    <property type="entry name" value="Lambda_DNA-bd_dom_sf"/>
</dbReference>
<evidence type="ECO:0000313" key="3">
    <source>
        <dbReference type="EMBL" id="MDH7890988.1"/>
    </source>
</evidence>
<dbReference type="Gene3D" id="1.10.260.40">
    <property type="entry name" value="lambda repressor-like DNA-binding domains"/>
    <property type="match status" value="2"/>
</dbReference>
<dbReference type="CDD" id="cd00093">
    <property type="entry name" value="HTH_XRE"/>
    <property type="match status" value="2"/>
</dbReference>
<dbReference type="Proteomes" id="UP001161916">
    <property type="component" value="Unassembled WGS sequence"/>
</dbReference>
<dbReference type="GO" id="GO:0005829">
    <property type="term" value="C:cytosol"/>
    <property type="evidence" value="ECO:0007669"/>
    <property type="project" value="TreeGrafter"/>
</dbReference>
<accession>A0AA43T5R0</accession>
<reference evidence="3" key="1">
    <citation type="submission" date="2022-09" db="EMBL/GenBank/DDBJ databases">
        <authorList>
            <person name="Orihara K."/>
        </authorList>
    </citation>
    <scope>NUCLEOTIDE SEQUENCE</scope>
    <source>
        <strain evidence="3">YIT 13062</strain>
    </source>
</reference>
<dbReference type="Pfam" id="PF13443">
    <property type="entry name" value="HTH_26"/>
    <property type="match status" value="1"/>
</dbReference>
<evidence type="ECO:0000259" key="2">
    <source>
        <dbReference type="PROSITE" id="PS50943"/>
    </source>
</evidence>
<dbReference type="InterPro" id="IPR001387">
    <property type="entry name" value="Cro/C1-type_HTH"/>
</dbReference>
<sequence>KFRPTESSFSFSTETSLSFRKTCSSYESPYQELTERYAKGILLSCGAQQSKMPCQDGMVPFMNRLLTQNRRRIEYSVVNTVKGGNGMEAQLMRLQDLRLEEGMSLEQLAGLSGVDHDRLAMFENNPETVRNMHLDTACQIAKALHCNVLELHPDEGWRGGIHCAESGLRDIRRTRGYTQSELSEMTGIPQPNISWFETGYRSTSGMRLDTARRLSEALQCDPTDFLKEAYRRYEI</sequence>
<dbReference type="SMART" id="SM00530">
    <property type="entry name" value="HTH_XRE"/>
    <property type="match status" value="2"/>
</dbReference>
<gene>
    <name evidence="3" type="ORF">OB951_10370</name>
</gene>
<protein>
    <submittedName>
        <fullName evidence="3">Helix-turn-helix domain-containing protein</fullName>
    </submittedName>
</protein>
<dbReference type="SUPFAM" id="SSF47413">
    <property type="entry name" value="lambda repressor-like DNA-binding domains"/>
    <property type="match status" value="2"/>
</dbReference>
<keyword evidence="1" id="KW-0238">DNA-binding</keyword>
<reference evidence="3" key="2">
    <citation type="journal article" date="2023" name="Gut Microbes">
        <title>Characterization of Bifidobacterium kashiwanohense that utilizes both milk- and plant-derived oligosaccharides.</title>
        <authorList>
            <person name="Orihara K."/>
            <person name="Yahagi K."/>
            <person name="Saito Y."/>
            <person name="Watanabe Y."/>
            <person name="Sasai T."/>
            <person name="Hara T."/>
            <person name="Tsukuda N."/>
            <person name="Oki K."/>
            <person name="Fujimoto J."/>
            <person name="Matsuki T."/>
        </authorList>
    </citation>
    <scope>NUCLEOTIDE SEQUENCE</scope>
    <source>
        <strain evidence="3">YIT 13062</strain>
    </source>
</reference>
<dbReference type="PROSITE" id="PS50943">
    <property type="entry name" value="HTH_CROC1"/>
    <property type="match status" value="2"/>
</dbReference>
<dbReference type="InterPro" id="IPR050807">
    <property type="entry name" value="TransReg_Diox_bact_type"/>
</dbReference>
<feature type="non-terminal residue" evidence="3">
    <location>
        <position position="1"/>
    </location>
</feature>
<evidence type="ECO:0000256" key="1">
    <source>
        <dbReference type="ARBA" id="ARBA00023125"/>
    </source>
</evidence>
<evidence type="ECO:0000313" key="4">
    <source>
        <dbReference type="Proteomes" id="UP001161916"/>
    </source>
</evidence>
<comment type="caution">
    <text evidence="3">The sequence shown here is derived from an EMBL/GenBank/DDBJ whole genome shotgun (WGS) entry which is preliminary data.</text>
</comment>
<feature type="domain" description="HTH cro/C1-type" evidence="2">
    <location>
        <begin position="168"/>
        <end position="225"/>
    </location>
</feature>
<feature type="domain" description="HTH cro/C1-type" evidence="2">
    <location>
        <begin position="94"/>
        <end position="151"/>
    </location>
</feature>
<dbReference type="EMBL" id="JAOPMH010000020">
    <property type="protein sequence ID" value="MDH7890988.1"/>
    <property type="molecule type" value="Genomic_DNA"/>
</dbReference>
<dbReference type="PANTHER" id="PTHR46797:SF1">
    <property type="entry name" value="METHYLPHOSPHONATE SYNTHASE"/>
    <property type="match status" value="1"/>
</dbReference>
<dbReference type="PANTHER" id="PTHR46797">
    <property type="entry name" value="HTH-TYPE TRANSCRIPTIONAL REGULATOR"/>
    <property type="match status" value="1"/>
</dbReference>